<evidence type="ECO:0000313" key="4">
    <source>
        <dbReference type="Proteomes" id="UP001318860"/>
    </source>
</evidence>
<dbReference type="Proteomes" id="UP001318860">
    <property type="component" value="Unassembled WGS sequence"/>
</dbReference>
<dbReference type="PANTHER" id="PTHR33179">
    <property type="entry name" value="VQ MOTIF-CONTAINING PROTEIN"/>
    <property type="match status" value="1"/>
</dbReference>
<accession>A0ABR0WRZ5</accession>
<dbReference type="Pfam" id="PF05678">
    <property type="entry name" value="VQ"/>
    <property type="match status" value="1"/>
</dbReference>
<feature type="region of interest" description="Disordered" evidence="1">
    <location>
        <begin position="30"/>
        <end position="55"/>
    </location>
</feature>
<dbReference type="EMBL" id="JABTTQ020000009">
    <property type="protein sequence ID" value="KAK6150232.1"/>
    <property type="molecule type" value="Genomic_DNA"/>
</dbReference>
<keyword evidence="4" id="KW-1185">Reference proteome</keyword>
<evidence type="ECO:0000256" key="1">
    <source>
        <dbReference type="SAM" id="MobiDB-lite"/>
    </source>
</evidence>
<evidence type="ECO:0000259" key="2">
    <source>
        <dbReference type="Pfam" id="PF05678"/>
    </source>
</evidence>
<comment type="caution">
    <text evidence="3">The sequence shown here is derived from an EMBL/GenBank/DDBJ whole genome shotgun (WGS) entry which is preliminary data.</text>
</comment>
<dbReference type="InterPro" id="IPR008889">
    <property type="entry name" value="VQ"/>
</dbReference>
<name>A0ABR0WRZ5_REHGL</name>
<proteinExistence type="predicted"/>
<evidence type="ECO:0000313" key="3">
    <source>
        <dbReference type="EMBL" id="KAK6150232.1"/>
    </source>
</evidence>
<organism evidence="3 4">
    <name type="scientific">Rehmannia glutinosa</name>
    <name type="common">Chinese foxglove</name>
    <dbReference type="NCBI Taxonomy" id="99300"/>
    <lineage>
        <taxon>Eukaryota</taxon>
        <taxon>Viridiplantae</taxon>
        <taxon>Streptophyta</taxon>
        <taxon>Embryophyta</taxon>
        <taxon>Tracheophyta</taxon>
        <taxon>Spermatophyta</taxon>
        <taxon>Magnoliopsida</taxon>
        <taxon>eudicotyledons</taxon>
        <taxon>Gunneridae</taxon>
        <taxon>Pentapetalae</taxon>
        <taxon>asterids</taxon>
        <taxon>lamiids</taxon>
        <taxon>Lamiales</taxon>
        <taxon>Orobanchaceae</taxon>
        <taxon>Rehmannieae</taxon>
        <taxon>Rehmannia</taxon>
    </lineage>
</organism>
<feature type="domain" description="VQ" evidence="2">
    <location>
        <begin position="61"/>
        <end position="84"/>
    </location>
</feature>
<sequence>MQSSDEWPQNYQENMPDLPFDEQFDVNHMSPKASSGGLFPKGNIGKPIKRRSRASKKAPMTLLNANTNNFRALVQQFTGCHSGPPSLGTHKGPITLNFAQYNSYSTEKPDQGRIRNQHDESDLSFVSSFGNNNIAAVTTTATATTTASTRDDHELFVPTNNYNTRPDPLVSFDDFDMDNISLVQDMSGPGSYSALPGTSQDDFWGY</sequence>
<dbReference type="PANTHER" id="PTHR33179:SF29">
    <property type="entry name" value="OS06G0666400 PROTEIN"/>
    <property type="match status" value="1"/>
</dbReference>
<dbReference type="InterPro" id="IPR039609">
    <property type="entry name" value="VQ_15/22"/>
</dbReference>
<protein>
    <recommendedName>
        <fullName evidence="2">VQ domain-containing protein</fullName>
    </recommendedName>
</protein>
<gene>
    <name evidence="3" type="ORF">DH2020_017757</name>
</gene>
<reference evidence="3 4" key="1">
    <citation type="journal article" date="2021" name="Comput. Struct. Biotechnol. J.">
        <title>De novo genome assembly of the potent medicinal plant Rehmannia glutinosa using nanopore technology.</title>
        <authorList>
            <person name="Ma L."/>
            <person name="Dong C."/>
            <person name="Song C."/>
            <person name="Wang X."/>
            <person name="Zheng X."/>
            <person name="Niu Y."/>
            <person name="Chen S."/>
            <person name="Feng W."/>
        </authorList>
    </citation>
    <scope>NUCLEOTIDE SEQUENCE [LARGE SCALE GENOMIC DNA]</scope>
    <source>
        <strain evidence="3">DH-2019</strain>
    </source>
</reference>